<accession>A0A397HP74</accession>
<reference evidence="1 2" key="1">
    <citation type="submission" date="2018-08" db="EMBL/GenBank/DDBJ databases">
        <title>Genome and evolution of the arbuscular mycorrhizal fungus Diversispora epigaea (formerly Glomus versiforme) and its bacterial endosymbionts.</title>
        <authorList>
            <person name="Sun X."/>
            <person name="Fei Z."/>
            <person name="Harrison M."/>
        </authorList>
    </citation>
    <scope>NUCLEOTIDE SEQUENCE [LARGE SCALE GENOMIC DNA]</scope>
    <source>
        <strain evidence="1 2">IT104</strain>
    </source>
</reference>
<dbReference type="EMBL" id="PQFF01000311">
    <property type="protein sequence ID" value="RHZ62260.1"/>
    <property type="molecule type" value="Genomic_DNA"/>
</dbReference>
<keyword evidence="2" id="KW-1185">Reference proteome</keyword>
<evidence type="ECO:0000313" key="2">
    <source>
        <dbReference type="Proteomes" id="UP000266861"/>
    </source>
</evidence>
<name>A0A397HP74_9GLOM</name>
<dbReference type="Proteomes" id="UP000266861">
    <property type="component" value="Unassembled WGS sequence"/>
</dbReference>
<gene>
    <name evidence="1" type="ORF">Glove_341g70</name>
</gene>
<organism evidence="1 2">
    <name type="scientific">Diversispora epigaea</name>
    <dbReference type="NCBI Taxonomy" id="1348612"/>
    <lineage>
        <taxon>Eukaryota</taxon>
        <taxon>Fungi</taxon>
        <taxon>Fungi incertae sedis</taxon>
        <taxon>Mucoromycota</taxon>
        <taxon>Glomeromycotina</taxon>
        <taxon>Glomeromycetes</taxon>
        <taxon>Diversisporales</taxon>
        <taxon>Diversisporaceae</taxon>
        <taxon>Diversispora</taxon>
    </lineage>
</organism>
<comment type="caution">
    <text evidence="1">The sequence shown here is derived from an EMBL/GenBank/DDBJ whole genome shotgun (WGS) entry which is preliminary data.</text>
</comment>
<sequence>MYTKSENDEKLAVAAFDHWSADTRQDAWFTASSLHAIAHAIKRYVRVGFEIKEGIDIENAIKDLCGTSIGELNPNREKNDKKIKLLVGISNMNKWKWPIDGPFAGSILACSLPNIEDFTNYSFTQIQKLSKSEIIKPNTNSKRIQIHTPNKNLEQISNRIIDEKSNITVNAEFQLAPGWALKANQKFGRRGGTKMSKKIITLLQGFFHAGNADKSDRYSANDMLSELTHMANNGKLDSEIIPKVETIENWINRYSAACKREMATIALELQRWDKLKKAWDMSRVQHCPATAGRVEKNGKDLPSYNTIQSHNIESNFQTHSTIEELTFDPHISTLLLSYRRVLEEMRNNYLEQESQRGRHLSHMLKWSVVDHSLFNGFKIDFSLSRPAINMLLLESVLIENQNKTIHHVVTILHNLITKEIVDDVSSGFKRWLERLWGIRIKEHYIIDTVTALSAITSVNSYSSIPCRGPGSKPSENYIKSQMWAKIFSDTFIIGSDDIDVNWEYYHQIPGNGESGSARSDFAAIVFNSTNQQFPFFIVEFETDGFSVHKDEIVVAAEAAFKYNRILAAAYYSQLTLQRILI</sequence>
<evidence type="ECO:0000313" key="1">
    <source>
        <dbReference type="EMBL" id="RHZ62260.1"/>
    </source>
</evidence>
<protein>
    <submittedName>
        <fullName evidence="1">Uncharacterized protein</fullName>
    </submittedName>
</protein>
<dbReference type="OrthoDB" id="2403345at2759"/>
<dbReference type="AlphaFoldDB" id="A0A397HP74"/>
<proteinExistence type="predicted"/>